<protein>
    <recommendedName>
        <fullName evidence="4">Ubiquitinyl hydrolase 1</fullName>
    </recommendedName>
</protein>
<evidence type="ECO:0000313" key="3">
    <source>
        <dbReference type="Proteomes" id="UP000827092"/>
    </source>
</evidence>
<gene>
    <name evidence="2" type="ORF">JTE90_021141</name>
</gene>
<sequence>MCSEQQTVNETNSTAPGSADSQEKLNKRFSTIENSINKLRTENVPDEVNDDSPNYVVVDIGMISKLFEKQHCSQCKASSLCVEVGRKFGFCHELKLDDADEPRSEVSVLFEEESLGITEEEAWLYDDDDELFMENPLPEQIGDGIAPPDVNQMDTGVKASGFWDRIPVVGPVSLDRAIILQERSRRVIRRYDGEETTYFALIDPSMLPESAQDSTLGNSIEVVRMFFERLLVQTTRNLSPHDLIRIILEDDTLDRPISTFIMKVSDMSVDAIMNAVTKVLQSKDEIKLDAGFSVNVSIIRRPRGGGRNRRMVNPEVDRLKKGSVLTIPKDDSGLCCSSAILLGLAVHNTDPELRTLKNQSCDLLKRRAIQLHSQTGVPEGPCGFTEVAIFERHLNVQVVIISTENMNQVVYKGAERPTKVYLWFNNNHYDLIRSPNGFYATNEYCEECNRAYLYIYLYLYLTKVYLWFNNNHYDLIRSPNGFYATNEYCEECNRAYDHIAHHFCASLCPICRKVGCVDDGPLRCNECSRLCRSEQCYRTHKSNGICDKLYQCRDCCKVIERRKCPMDRHICDTTQCQGCKAFVSPGHLCYLPRIATKQPSENLLFFDFETQQDTGIHFVITLWLSTTMVKNLFSVARMH</sequence>
<reference evidence="2 3" key="1">
    <citation type="journal article" date="2022" name="Nat. Ecol. Evol.">
        <title>A masculinizing supergene underlies an exaggerated male reproductive morph in a spider.</title>
        <authorList>
            <person name="Hendrickx F."/>
            <person name="De Corte Z."/>
            <person name="Sonet G."/>
            <person name="Van Belleghem S.M."/>
            <person name="Kostlbacher S."/>
            <person name="Vangestel C."/>
        </authorList>
    </citation>
    <scope>NUCLEOTIDE SEQUENCE [LARGE SCALE GENOMIC DNA]</scope>
    <source>
        <strain evidence="2">W744_W776</strain>
    </source>
</reference>
<proteinExistence type="predicted"/>
<keyword evidence="3" id="KW-1185">Reference proteome</keyword>
<accession>A0AAV6U1I2</accession>
<evidence type="ECO:0000256" key="1">
    <source>
        <dbReference type="SAM" id="MobiDB-lite"/>
    </source>
</evidence>
<feature type="region of interest" description="Disordered" evidence="1">
    <location>
        <begin position="1"/>
        <end position="24"/>
    </location>
</feature>
<evidence type="ECO:0000313" key="2">
    <source>
        <dbReference type="EMBL" id="KAG8177808.1"/>
    </source>
</evidence>
<organism evidence="2 3">
    <name type="scientific">Oedothorax gibbosus</name>
    <dbReference type="NCBI Taxonomy" id="931172"/>
    <lineage>
        <taxon>Eukaryota</taxon>
        <taxon>Metazoa</taxon>
        <taxon>Ecdysozoa</taxon>
        <taxon>Arthropoda</taxon>
        <taxon>Chelicerata</taxon>
        <taxon>Arachnida</taxon>
        <taxon>Araneae</taxon>
        <taxon>Araneomorphae</taxon>
        <taxon>Entelegynae</taxon>
        <taxon>Araneoidea</taxon>
        <taxon>Linyphiidae</taxon>
        <taxon>Erigoninae</taxon>
        <taxon>Oedothorax</taxon>
    </lineage>
</organism>
<evidence type="ECO:0008006" key="4">
    <source>
        <dbReference type="Google" id="ProtNLM"/>
    </source>
</evidence>
<name>A0AAV6U1I2_9ARAC</name>
<dbReference type="EMBL" id="JAFNEN010000748">
    <property type="protein sequence ID" value="KAG8177808.1"/>
    <property type="molecule type" value="Genomic_DNA"/>
</dbReference>
<comment type="caution">
    <text evidence="2">The sequence shown here is derived from an EMBL/GenBank/DDBJ whole genome shotgun (WGS) entry which is preliminary data.</text>
</comment>
<dbReference type="Proteomes" id="UP000827092">
    <property type="component" value="Unassembled WGS sequence"/>
</dbReference>
<feature type="compositionally biased region" description="Polar residues" evidence="1">
    <location>
        <begin position="1"/>
        <end position="20"/>
    </location>
</feature>
<dbReference type="AlphaFoldDB" id="A0AAV6U1I2"/>